<evidence type="ECO:0000313" key="2">
    <source>
        <dbReference type="EMBL" id="MBA0625423.1"/>
    </source>
</evidence>
<feature type="chain" id="PRO_5029915485" description="Glycine-rich protein" evidence="1">
    <location>
        <begin position="26"/>
        <end position="67"/>
    </location>
</feature>
<comment type="caution">
    <text evidence="2">The sequence shown here is derived from an EMBL/GenBank/DDBJ whole genome shotgun (WGS) entry which is preliminary data.</text>
</comment>
<evidence type="ECO:0000256" key="1">
    <source>
        <dbReference type="SAM" id="SignalP"/>
    </source>
</evidence>
<feature type="signal peptide" evidence="1">
    <location>
        <begin position="1"/>
        <end position="25"/>
    </location>
</feature>
<organism evidence="2 3">
    <name type="scientific">Gossypium davidsonii</name>
    <name type="common">Davidson's cotton</name>
    <name type="synonym">Gossypium klotzschianum subsp. davidsonii</name>
    <dbReference type="NCBI Taxonomy" id="34287"/>
    <lineage>
        <taxon>Eukaryota</taxon>
        <taxon>Viridiplantae</taxon>
        <taxon>Streptophyta</taxon>
        <taxon>Embryophyta</taxon>
        <taxon>Tracheophyta</taxon>
        <taxon>Spermatophyta</taxon>
        <taxon>Magnoliopsida</taxon>
        <taxon>eudicotyledons</taxon>
        <taxon>Gunneridae</taxon>
        <taxon>Pentapetalae</taxon>
        <taxon>rosids</taxon>
        <taxon>malvids</taxon>
        <taxon>Malvales</taxon>
        <taxon>Malvaceae</taxon>
        <taxon>Malvoideae</taxon>
        <taxon>Gossypium</taxon>
    </lineage>
</organism>
<dbReference type="Proteomes" id="UP000593561">
    <property type="component" value="Unassembled WGS sequence"/>
</dbReference>
<evidence type="ECO:0000313" key="3">
    <source>
        <dbReference type="Proteomes" id="UP000593561"/>
    </source>
</evidence>
<sequence>MVCYKLLVVLFVGAFVICSSTSSSARMLTGGFEDEKTLFHLRPRFGGGLGGGAGFGGGAGAGSAGGL</sequence>
<evidence type="ECO:0008006" key="4">
    <source>
        <dbReference type="Google" id="ProtNLM"/>
    </source>
</evidence>
<reference evidence="2 3" key="1">
    <citation type="journal article" date="2019" name="Genome Biol. Evol.">
        <title>Insights into the evolution of the New World diploid cottons (Gossypium, subgenus Houzingenia) based on genome sequencing.</title>
        <authorList>
            <person name="Grover C.E."/>
            <person name="Arick M.A. 2nd"/>
            <person name="Thrash A."/>
            <person name="Conover J.L."/>
            <person name="Sanders W.S."/>
            <person name="Peterson D.G."/>
            <person name="Frelichowski J.E."/>
            <person name="Scheffler J.A."/>
            <person name="Scheffler B.E."/>
            <person name="Wendel J.F."/>
        </authorList>
    </citation>
    <scope>NUCLEOTIDE SEQUENCE [LARGE SCALE GENOMIC DNA]</scope>
    <source>
        <strain evidence="2">27</strain>
        <tissue evidence="2">Leaf</tissue>
    </source>
</reference>
<proteinExistence type="predicted"/>
<dbReference type="AlphaFoldDB" id="A0A7J8SHP0"/>
<protein>
    <recommendedName>
        <fullName evidence="4">Glycine-rich protein</fullName>
    </recommendedName>
</protein>
<dbReference type="EMBL" id="JABFAC010000009">
    <property type="protein sequence ID" value="MBA0625423.1"/>
    <property type="molecule type" value="Genomic_DNA"/>
</dbReference>
<accession>A0A7J8SHP0</accession>
<name>A0A7J8SHP0_GOSDV</name>
<keyword evidence="1" id="KW-0732">Signal</keyword>
<keyword evidence="3" id="KW-1185">Reference proteome</keyword>
<feature type="non-terminal residue" evidence="2">
    <location>
        <position position="67"/>
    </location>
</feature>
<gene>
    <name evidence="2" type="ORF">Godav_010622</name>
</gene>